<dbReference type="STRING" id="4846.A0A367IYP5"/>
<protein>
    <recommendedName>
        <fullName evidence="5">Alpha 1,2-mannosyltransferase 2.4.1</fullName>
    </recommendedName>
</protein>
<dbReference type="InterPro" id="IPR002685">
    <property type="entry name" value="Glyco_trans_15"/>
</dbReference>
<dbReference type="PANTHER" id="PTHR31121:SF6">
    <property type="entry name" value="ALPHA-1,2 MANNOSYLTRANSFERASE KTR1"/>
    <property type="match status" value="1"/>
</dbReference>
<dbReference type="Pfam" id="PF01793">
    <property type="entry name" value="Glyco_transf_15"/>
    <property type="match status" value="1"/>
</dbReference>
<dbReference type="EMBL" id="PJQM01004969">
    <property type="protein sequence ID" value="RCH82810.1"/>
    <property type="molecule type" value="Genomic_DNA"/>
</dbReference>
<sequence length="218" mass="25750">KFGYVLSRHPMMHKLDFTWRFEAGTEYVCPIEQDLFQYIYENNKTTSFSMALYEYKETIPSLYHTVLEFASQYSHWIKPFGNSSSLWAFLKILLPRSSMDIICGITFSFYTEEKYQAFFNFLDESNGIFYEQWGDPVIQSLAATLFLSKFDIHFWDTVGYRVANFFTHCPTEFKKCTCRPEQNFDFMVIAVCDFIFDCSYGVNLSCHLPSIETANYRM</sequence>
<comment type="caution">
    <text evidence="3">The sequence shown here is derived from an EMBL/GenBank/DDBJ whole genome shotgun (WGS) entry which is preliminary data.</text>
</comment>
<evidence type="ECO:0000313" key="3">
    <source>
        <dbReference type="EMBL" id="RCH82810.1"/>
    </source>
</evidence>
<gene>
    <name evidence="3" type="ORF">CU098_001442</name>
</gene>
<dbReference type="GO" id="GO:0000026">
    <property type="term" value="F:alpha-1,2-mannosyltransferase activity"/>
    <property type="evidence" value="ECO:0007669"/>
    <property type="project" value="TreeGrafter"/>
</dbReference>
<evidence type="ECO:0000313" key="4">
    <source>
        <dbReference type="Proteomes" id="UP000253551"/>
    </source>
</evidence>
<dbReference type="OrthoDB" id="439943at2759"/>
<dbReference type="GO" id="GO:0000032">
    <property type="term" value="P:cell wall mannoprotein biosynthetic process"/>
    <property type="evidence" value="ECO:0007669"/>
    <property type="project" value="TreeGrafter"/>
</dbReference>
<dbReference type="InterPro" id="IPR029044">
    <property type="entry name" value="Nucleotide-diphossugar_trans"/>
</dbReference>
<accession>A0A367IYP5</accession>
<keyword evidence="4" id="KW-1185">Reference proteome</keyword>
<dbReference type="Proteomes" id="UP000253551">
    <property type="component" value="Unassembled WGS sequence"/>
</dbReference>
<dbReference type="GO" id="GO:0005794">
    <property type="term" value="C:Golgi apparatus"/>
    <property type="evidence" value="ECO:0007669"/>
    <property type="project" value="TreeGrafter"/>
</dbReference>
<name>A0A367IYP5_RHIST</name>
<evidence type="ECO:0000256" key="2">
    <source>
        <dbReference type="ARBA" id="ARBA00022679"/>
    </source>
</evidence>
<dbReference type="Gene3D" id="3.90.550.10">
    <property type="entry name" value="Spore Coat Polysaccharide Biosynthesis Protein SpsA, Chain A"/>
    <property type="match status" value="1"/>
</dbReference>
<feature type="non-terminal residue" evidence="3">
    <location>
        <position position="1"/>
    </location>
</feature>
<dbReference type="AlphaFoldDB" id="A0A367IYP5"/>
<dbReference type="PANTHER" id="PTHR31121">
    <property type="entry name" value="ALPHA-1,2 MANNOSYLTRANSFERASE KTR1"/>
    <property type="match status" value="1"/>
</dbReference>
<organism evidence="3 4">
    <name type="scientific">Rhizopus stolonifer</name>
    <name type="common">Rhizopus nigricans</name>
    <dbReference type="NCBI Taxonomy" id="4846"/>
    <lineage>
        <taxon>Eukaryota</taxon>
        <taxon>Fungi</taxon>
        <taxon>Fungi incertae sedis</taxon>
        <taxon>Mucoromycota</taxon>
        <taxon>Mucoromycotina</taxon>
        <taxon>Mucoromycetes</taxon>
        <taxon>Mucorales</taxon>
        <taxon>Mucorineae</taxon>
        <taxon>Rhizopodaceae</taxon>
        <taxon>Rhizopus</taxon>
    </lineage>
</organism>
<keyword evidence="2" id="KW-0808">Transferase</keyword>
<evidence type="ECO:0000256" key="1">
    <source>
        <dbReference type="ARBA" id="ARBA00007677"/>
    </source>
</evidence>
<comment type="similarity">
    <text evidence="1">Belongs to the glycosyltransferase 15 family.</text>
</comment>
<dbReference type="SUPFAM" id="SSF53448">
    <property type="entry name" value="Nucleotide-diphospho-sugar transferases"/>
    <property type="match status" value="1"/>
</dbReference>
<dbReference type="GO" id="GO:0006487">
    <property type="term" value="P:protein N-linked glycosylation"/>
    <property type="evidence" value="ECO:0007669"/>
    <property type="project" value="TreeGrafter"/>
</dbReference>
<dbReference type="GO" id="GO:0016020">
    <property type="term" value="C:membrane"/>
    <property type="evidence" value="ECO:0007669"/>
    <property type="project" value="InterPro"/>
</dbReference>
<evidence type="ECO:0008006" key="5">
    <source>
        <dbReference type="Google" id="ProtNLM"/>
    </source>
</evidence>
<reference evidence="3 4" key="1">
    <citation type="journal article" date="2018" name="G3 (Bethesda)">
        <title>Phylogenetic and Phylogenomic Definition of Rhizopus Species.</title>
        <authorList>
            <person name="Gryganskyi A.P."/>
            <person name="Golan J."/>
            <person name="Dolatabadi S."/>
            <person name="Mondo S."/>
            <person name="Robb S."/>
            <person name="Idnurm A."/>
            <person name="Muszewska A."/>
            <person name="Steczkiewicz K."/>
            <person name="Masonjones S."/>
            <person name="Liao H.L."/>
            <person name="Gajdeczka M.T."/>
            <person name="Anike F."/>
            <person name="Vuek A."/>
            <person name="Anishchenko I.M."/>
            <person name="Voigt K."/>
            <person name="de Hoog G.S."/>
            <person name="Smith M.E."/>
            <person name="Heitman J."/>
            <person name="Vilgalys R."/>
            <person name="Stajich J.E."/>
        </authorList>
    </citation>
    <scope>NUCLEOTIDE SEQUENCE [LARGE SCALE GENOMIC DNA]</scope>
    <source>
        <strain evidence="3 4">LSU 92-RS-03</strain>
    </source>
</reference>
<proteinExistence type="inferred from homology"/>